<evidence type="ECO:0000313" key="2">
    <source>
        <dbReference type="WBParaSite" id="ALUE_0002352201-mRNA-1"/>
    </source>
</evidence>
<protein>
    <submittedName>
        <fullName evidence="2">50S ribosomal protein L28</fullName>
    </submittedName>
</protein>
<reference evidence="2" key="1">
    <citation type="submission" date="2017-02" db="UniProtKB">
        <authorList>
            <consortium name="WormBaseParasite"/>
        </authorList>
    </citation>
    <scope>IDENTIFICATION</scope>
</reference>
<proteinExistence type="predicted"/>
<dbReference type="AlphaFoldDB" id="A0A0M3IXP4"/>
<dbReference type="WBParaSite" id="ALUE_0002352201-mRNA-1">
    <property type="protein sequence ID" value="ALUE_0002352201-mRNA-1"/>
    <property type="gene ID" value="ALUE_0002352201"/>
</dbReference>
<dbReference type="Proteomes" id="UP000036681">
    <property type="component" value="Unplaced"/>
</dbReference>
<name>A0A0M3IXP4_ASCLU</name>
<sequence>RAKRIFKTRISIPSGGLNRTIASTVSSNPSIAKLRTLLNRKYRKR</sequence>
<accession>A0A0M3IXP4</accession>
<organism evidence="1 2">
    <name type="scientific">Ascaris lumbricoides</name>
    <name type="common">Giant roundworm</name>
    <dbReference type="NCBI Taxonomy" id="6252"/>
    <lineage>
        <taxon>Eukaryota</taxon>
        <taxon>Metazoa</taxon>
        <taxon>Ecdysozoa</taxon>
        <taxon>Nematoda</taxon>
        <taxon>Chromadorea</taxon>
        <taxon>Rhabditida</taxon>
        <taxon>Spirurina</taxon>
        <taxon>Ascaridomorpha</taxon>
        <taxon>Ascaridoidea</taxon>
        <taxon>Ascarididae</taxon>
        <taxon>Ascaris</taxon>
    </lineage>
</organism>
<evidence type="ECO:0000313" key="1">
    <source>
        <dbReference type="Proteomes" id="UP000036681"/>
    </source>
</evidence>
<keyword evidence="1" id="KW-1185">Reference proteome</keyword>